<evidence type="ECO:0000256" key="1">
    <source>
        <dbReference type="SAM" id="Phobius"/>
    </source>
</evidence>
<protein>
    <submittedName>
        <fullName evidence="2">Uncharacterized protein</fullName>
    </submittedName>
</protein>
<keyword evidence="1" id="KW-1133">Transmembrane helix</keyword>
<reference evidence="2" key="1">
    <citation type="submission" date="2019-09" db="EMBL/GenBank/DDBJ databases">
        <title>Organ-specific transcriptomic study of the physiology of the cattle tick, Rhipicephalus microplus.</title>
        <authorList>
            <person name="Tirloni L."/>
            <person name="Braz G."/>
            <person name="Gandara A.C.P."/>
            <person name="Sabadin G.A."/>
            <person name="da Silva R.M."/>
            <person name="Guizzo M.G."/>
            <person name="Machado J.A."/>
            <person name="Costa E.P."/>
            <person name="Gomes H.F."/>
            <person name="Moraes J."/>
            <person name="Mota M.B.S."/>
            <person name="Mesquita R.D."/>
            <person name="Alvarenga P.H."/>
            <person name="Alves F."/>
            <person name="Seixas A."/>
            <person name="da Fonseca R.N."/>
            <person name="Fogaca A."/>
            <person name="Logullo C."/>
            <person name="Tanaka A."/>
            <person name="Daffre S."/>
            <person name="Termignoni C."/>
            <person name="Vaz I.S.Jr."/>
            <person name="Oliveira P.L."/>
            <person name="Ribeiro J.M."/>
        </authorList>
    </citation>
    <scope>NUCLEOTIDE SEQUENCE</scope>
    <source>
        <strain evidence="2">Porto Alegre</strain>
    </source>
</reference>
<organism evidence="2">
    <name type="scientific">Rhipicephalus microplus</name>
    <name type="common">Cattle tick</name>
    <name type="synonym">Boophilus microplus</name>
    <dbReference type="NCBI Taxonomy" id="6941"/>
    <lineage>
        <taxon>Eukaryota</taxon>
        <taxon>Metazoa</taxon>
        <taxon>Ecdysozoa</taxon>
        <taxon>Arthropoda</taxon>
        <taxon>Chelicerata</taxon>
        <taxon>Arachnida</taxon>
        <taxon>Acari</taxon>
        <taxon>Parasitiformes</taxon>
        <taxon>Ixodida</taxon>
        <taxon>Ixodoidea</taxon>
        <taxon>Ixodidae</taxon>
        <taxon>Rhipicephalinae</taxon>
        <taxon>Rhipicephalus</taxon>
        <taxon>Boophilus</taxon>
    </lineage>
</organism>
<sequence>MFCFFFFFFCRLVFRVFRACVFGVQIASFTFCFLFEFCLSHCSIIPLLYTLQIIRTLYIIYIHINIYSFFPSFILCVCACFSGVTHCISRLTIFGYADNRCLLGCRVQFVYTLRSRWVGGWSESVYPGWCLFLFHHSTHRANEQESNPLPLLTTFTQTVHSDDAGWRRGGDVNDDTLLLAYGALRENATLPWVTPAGEQEERRRCDVMTSLSSGGCRGRARRKASPRVHLVGVFTCRSLLIEIFSPSLSCSS</sequence>
<dbReference type="AlphaFoldDB" id="A0A6M2D7J4"/>
<evidence type="ECO:0000313" key="2">
    <source>
        <dbReference type="EMBL" id="NOV42022.1"/>
    </source>
</evidence>
<keyword evidence="1" id="KW-0472">Membrane</keyword>
<keyword evidence="1" id="KW-0812">Transmembrane</keyword>
<name>A0A6M2D7J4_RHIMP</name>
<accession>A0A6M2D7J4</accession>
<feature type="transmembrane region" description="Helical" evidence="1">
    <location>
        <begin position="58"/>
        <end position="84"/>
    </location>
</feature>
<proteinExistence type="predicted"/>
<feature type="transmembrane region" description="Helical" evidence="1">
    <location>
        <begin position="28"/>
        <end position="51"/>
    </location>
</feature>
<dbReference type="EMBL" id="GHWJ01009285">
    <property type="protein sequence ID" value="NOV42022.1"/>
    <property type="molecule type" value="Transcribed_RNA"/>
</dbReference>